<dbReference type="AlphaFoldDB" id="A0A0K0XXB6"/>
<proteinExistence type="predicted"/>
<name>A0A0K0XXB6_9GAMM</name>
<evidence type="ECO:0000313" key="1">
    <source>
        <dbReference type="EMBL" id="AKS42339.1"/>
    </source>
</evidence>
<protein>
    <submittedName>
        <fullName evidence="1">Uncharacterized protein</fullName>
    </submittedName>
</protein>
<gene>
    <name evidence="1" type="ORF">WM2015_1973</name>
</gene>
<keyword evidence="2" id="KW-1185">Reference proteome</keyword>
<reference evidence="1 2" key="1">
    <citation type="submission" date="2015-07" db="EMBL/GenBank/DDBJ databases">
        <authorList>
            <person name="Noorani M."/>
        </authorList>
    </citation>
    <scope>NUCLEOTIDE SEQUENCE [LARGE SCALE GENOMIC DNA]</scope>
    <source>
        <strain evidence="1 2">KCTC 42284</strain>
    </source>
</reference>
<organism evidence="1 2">
    <name type="scientific">Wenzhouxiangella marina</name>
    <dbReference type="NCBI Taxonomy" id="1579979"/>
    <lineage>
        <taxon>Bacteria</taxon>
        <taxon>Pseudomonadati</taxon>
        <taxon>Pseudomonadota</taxon>
        <taxon>Gammaproteobacteria</taxon>
        <taxon>Chromatiales</taxon>
        <taxon>Wenzhouxiangellaceae</taxon>
        <taxon>Wenzhouxiangella</taxon>
    </lineage>
</organism>
<dbReference type="KEGG" id="wma:WM2015_1973"/>
<dbReference type="Proteomes" id="UP000066624">
    <property type="component" value="Chromosome"/>
</dbReference>
<dbReference type="EMBL" id="CP012154">
    <property type="protein sequence ID" value="AKS42339.1"/>
    <property type="molecule type" value="Genomic_DNA"/>
</dbReference>
<dbReference type="RefSeq" id="WP_156201063.1">
    <property type="nucleotide sequence ID" value="NZ_CP012154.1"/>
</dbReference>
<sequence length="117" mass="12189">MFRTLMLLATLGTTLPAGALVVSLDGRILGEVDALIYHPGSRVFEVRVAAGQACSGTLLQASAGQLGLMIDGLEHAMSLPIRLTAGPGESWLQIDTVAGDLRCAVDGIFKDRLQLGG</sequence>
<dbReference type="STRING" id="1579979.WM2015_1973"/>
<evidence type="ECO:0000313" key="2">
    <source>
        <dbReference type="Proteomes" id="UP000066624"/>
    </source>
</evidence>
<accession>A0A0K0XXB6</accession>